<dbReference type="Gramene" id="PRQ25952">
    <property type="protein sequence ID" value="PRQ25952"/>
    <property type="gene ID" value="RchiOBHm_Chr6g0289291"/>
</dbReference>
<comment type="caution">
    <text evidence="1">The sequence shown here is derived from an EMBL/GenBank/DDBJ whole genome shotgun (WGS) entry which is preliminary data.</text>
</comment>
<reference evidence="1 2" key="1">
    <citation type="journal article" date="2018" name="Nat. Genet.">
        <title>The Rosa genome provides new insights in the design of modern roses.</title>
        <authorList>
            <person name="Bendahmane M."/>
        </authorList>
    </citation>
    <scope>NUCLEOTIDE SEQUENCE [LARGE SCALE GENOMIC DNA]</scope>
    <source>
        <strain evidence="2">cv. Old Blush</strain>
    </source>
</reference>
<dbReference type="Proteomes" id="UP000238479">
    <property type="component" value="Chromosome 6"/>
</dbReference>
<dbReference type="AlphaFoldDB" id="A0A2P6PVJ4"/>
<evidence type="ECO:0000313" key="1">
    <source>
        <dbReference type="EMBL" id="PRQ25952.1"/>
    </source>
</evidence>
<organism evidence="1 2">
    <name type="scientific">Rosa chinensis</name>
    <name type="common">China rose</name>
    <dbReference type="NCBI Taxonomy" id="74649"/>
    <lineage>
        <taxon>Eukaryota</taxon>
        <taxon>Viridiplantae</taxon>
        <taxon>Streptophyta</taxon>
        <taxon>Embryophyta</taxon>
        <taxon>Tracheophyta</taxon>
        <taxon>Spermatophyta</taxon>
        <taxon>Magnoliopsida</taxon>
        <taxon>eudicotyledons</taxon>
        <taxon>Gunneridae</taxon>
        <taxon>Pentapetalae</taxon>
        <taxon>rosids</taxon>
        <taxon>fabids</taxon>
        <taxon>Rosales</taxon>
        <taxon>Rosaceae</taxon>
        <taxon>Rosoideae</taxon>
        <taxon>Rosoideae incertae sedis</taxon>
        <taxon>Rosa</taxon>
    </lineage>
</organism>
<proteinExistence type="predicted"/>
<accession>A0A2P6PVJ4</accession>
<evidence type="ECO:0000313" key="2">
    <source>
        <dbReference type="Proteomes" id="UP000238479"/>
    </source>
</evidence>
<keyword evidence="2" id="KW-1185">Reference proteome</keyword>
<sequence length="62" mass="7472">MITDNQFIYVLLISNSNSSTTHFNYYNKQGLTHKHYLFYNNFIMYVSKLPNMLDLNSFIREL</sequence>
<name>A0A2P6PVJ4_ROSCH</name>
<dbReference type="EMBL" id="PDCK01000044">
    <property type="protein sequence ID" value="PRQ25952.1"/>
    <property type="molecule type" value="Genomic_DNA"/>
</dbReference>
<protein>
    <submittedName>
        <fullName evidence="1">Uncharacterized protein</fullName>
    </submittedName>
</protein>
<gene>
    <name evidence="1" type="ORF">RchiOBHm_Chr6g0289291</name>
</gene>